<dbReference type="Pfam" id="PF14378">
    <property type="entry name" value="PAP2_3"/>
    <property type="match status" value="1"/>
</dbReference>
<dbReference type="CDD" id="cd03386">
    <property type="entry name" value="PAP2_Aur1_like"/>
    <property type="match status" value="1"/>
</dbReference>
<name>A0ABT0FTI6_9ACTN</name>
<dbReference type="PANTHER" id="PTHR31310:SF7">
    <property type="entry name" value="PA-PHOSPHATASE RELATED-FAMILY PROTEIN DDB_G0268928"/>
    <property type="match status" value="1"/>
</dbReference>
<keyword evidence="4 5" id="KW-0472">Membrane</keyword>
<evidence type="ECO:0000256" key="2">
    <source>
        <dbReference type="ARBA" id="ARBA00022692"/>
    </source>
</evidence>
<dbReference type="RefSeq" id="WP_242382436.1">
    <property type="nucleotide sequence ID" value="NZ_JAKRKC020000001.1"/>
</dbReference>
<feature type="transmembrane region" description="Helical" evidence="5">
    <location>
        <begin position="113"/>
        <end position="128"/>
    </location>
</feature>
<sequence>MDHSPVAGTRTRWGRGTLAEIALLLIVLLIFSWVHARVGTDAAVATANALTLQSVERTLHLDIALGVNRWLTEHPALIMPAVLYYRLYYVVILGVLVWVYVRHAEVYLTVRRTLVAMLLLVLPVYWAVPMSPPRFALPGVVDILAGHDPFGAHTGQTAGASVYSAMPSMHVGWSLWCAFAAWCALRGSHPRLAWLPWLFPLGMVAVVLATGNHYVLDIAGSLVLLAAAIAAATAWGRLAGRRRPRAG</sequence>
<accession>A0ABT0FTI6</accession>
<feature type="transmembrane region" description="Helical" evidence="5">
    <location>
        <begin position="168"/>
        <end position="185"/>
    </location>
</feature>
<dbReference type="EMBL" id="JAKRKC020000001">
    <property type="protein sequence ID" value="MCK2215650.1"/>
    <property type="molecule type" value="Genomic_DNA"/>
</dbReference>
<keyword evidence="8" id="KW-1185">Reference proteome</keyword>
<dbReference type="InterPro" id="IPR026841">
    <property type="entry name" value="Aur1/Ipt1"/>
</dbReference>
<keyword evidence="3 5" id="KW-1133">Transmembrane helix</keyword>
<evidence type="ECO:0000256" key="5">
    <source>
        <dbReference type="SAM" id="Phobius"/>
    </source>
</evidence>
<evidence type="ECO:0000256" key="3">
    <source>
        <dbReference type="ARBA" id="ARBA00022989"/>
    </source>
</evidence>
<comment type="caution">
    <text evidence="7">The sequence shown here is derived from an EMBL/GenBank/DDBJ whole genome shotgun (WGS) entry which is preliminary data.</text>
</comment>
<evidence type="ECO:0000313" key="7">
    <source>
        <dbReference type="EMBL" id="MCK2215650.1"/>
    </source>
</evidence>
<evidence type="ECO:0000256" key="1">
    <source>
        <dbReference type="ARBA" id="ARBA00004141"/>
    </source>
</evidence>
<protein>
    <submittedName>
        <fullName evidence="7">Phosphatase PAP2 family protein</fullName>
    </submittedName>
</protein>
<comment type="subcellular location">
    <subcellularLocation>
        <location evidence="1">Membrane</location>
        <topology evidence="1">Multi-pass membrane protein</topology>
    </subcellularLocation>
</comment>
<organism evidence="7 8">
    <name type="scientific">Actinomadura luzonensis</name>
    <dbReference type="NCBI Taxonomy" id="2805427"/>
    <lineage>
        <taxon>Bacteria</taxon>
        <taxon>Bacillati</taxon>
        <taxon>Actinomycetota</taxon>
        <taxon>Actinomycetes</taxon>
        <taxon>Streptosporangiales</taxon>
        <taxon>Thermomonosporaceae</taxon>
        <taxon>Actinomadura</taxon>
    </lineage>
</organism>
<keyword evidence="2 5" id="KW-0812">Transmembrane</keyword>
<evidence type="ECO:0000256" key="4">
    <source>
        <dbReference type="ARBA" id="ARBA00023136"/>
    </source>
</evidence>
<feature type="transmembrane region" description="Helical" evidence="5">
    <location>
        <begin position="18"/>
        <end position="36"/>
    </location>
</feature>
<gene>
    <name evidence="7" type="ORF">MF672_017910</name>
</gene>
<dbReference type="InterPro" id="IPR052185">
    <property type="entry name" value="IPC_Synthase-Related"/>
</dbReference>
<proteinExistence type="predicted"/>
<feature type="domain" description="Inositolphosphotransferase Aur1/Ipt1" evidence="6">
    <location>
        <begin position="51"/>
        <end position="230"/>
    </location>
</feature>
<evidence type="ECO:0000313" key="8">
    <source>
        <dbReference type="Proteomes" id="UP001317259"/>
    </source>
</evidence>
<reference evidence="7 8" key="1">
    <citation type="submission" date="2022-04" db="EMBL/GenBank/DDBJ databases">
        <title>Genome draft of Actinomadura sp. ATCC 31491.</title>
        <authorList>
            <person name="Shi X."/>
            <person name="Du Y."/>
        </authorList>
    </citation>
    <scope>NUCLEOTIDE SEQUENCE [LARGE SCALE GENOMIC DNA]</scope>
    <source>
        <strain evidence="7 8">ATCC 31491</strain>
    </source>
</reference>
<dbReference type="Proteomes" id="UP001317259">
    <property type="component" value="Unassembled WGS sequence"/>
</dbReference>
<feature type="transmembrane region" description="Helical" evidence="5">
    <location>
        <begin position="192"/>
        <end position="212"/>
    </location>
</feature>
<dbReference type="PANTHER" id="PTHR31310">
    <property type="match status" value="1"/>
</dbReference>
<feature type="transmembrane region" description="Helical" evidence="5">
    <location>
        <begin position="218"/>
        <end position="238"/>
    </location>
</feature>
<evidence type="ECO:0000259" key="6">
    <source>
        <dbReference type="Pfam" id="PF14378"/>
    </source>
</evidence>
<feature type="transmembrane region" description="Helical" evidence="5">
    <location>
        <begin position="83"/>
        <end position="101"/>
    </location>
</feature>